<comment type="caution">
    <text evidence="5">The sequence shown here is derived from an EMBL/GenBank/DDBJ whole genome shotgun (WGS) entry which is preliminary data.</text>
</comment>
<evidence type="ECO:0000256" key="3">
    <source>
        <dbReference type="ARBA" id="ARBA00022679"/>
    </source>
</evidence>
<name>A0ABS3JR94_9BACT</name>
<feature type="domain" description="Glycosyltransferase 2-like prokaryotic type" evidence="4">
    <location>
        <begin position="54"/>
        <end position="186"/>
    </location>
</feature>
<keyword evidence="3" id="KW-0808">Transferase</keyword>
<dbReference type="SUPFAM" id="SSF53448">
    <property type="entry name" value="Nucleotide-diphospho-sugar transferases"/>
    <property type="match status" value="1"/>
</dbReference>
<keyword evidence="2" id="KW-0328">Glycosyltransferase</keyword>
<dbReference type="Pfam" id="PF10111">
    <property type="entry name" value="Glyco_tranf_2_2"/>
    <property type="match status" value="1"/>
</dbReference>
<evidence type="ECO:0000259" key="4">
    <source>
        <dbReference type="Pfam" id="PF10111"/>
    </source>
</evidence>
<evidence type="ECO:0000313" key="6">
    <source>
        <dbReference type="Proteomes" id="UP000664628"/>
    </source>
</evidence>
<evidence type="ECO:0000256" key="2">
    <source>
        <dbReference type="ARBA" id="ARBA00022676"/>
    </source>
</evidence>
<proteinExistence type="inferred from homology"/>
<evidence type="ECO:0000256" key="1">
    <source>
        <dbReference type="ARBA" id="ARBA00006739"/>
    </source>
</evidence>
<dbReference type="PANTHER" id="PTHR43179:SF12">
    <property type="entry name" value="GALACTOFURANOSYLTRANSFERASE GLFT2"/>
    <property type="match status" value="1"/>
</dbReference>
<gene>
    <name evidence="5" type="ORF">J2I46_28375</name>
</gene>
<dbReference type="RefSeq" id="WP_207332487.1">
    <property type="nucleotide sequence ID" value="NZ_JAFMYW010000012.1"/>
</dbReference>
<sequence>MPEFSIVTIVKGRRKQLANLLYSISASTSLPYDMQVICMDDPDGISIPEGLPVSIHAMQDTHELPLAAARNRGIAAAKTGNVIFIDVDCIVSPTLFANMLPGLAPDTIIAAYPLYLPMVPDTGKYGELKHKAVGHPARERIPVGQPVDHLQFWSLLFAIQKQTFDTIGGFDESFTGYGAEDTDFAMMFHRAGIKQLFVSDYVLHQYHDKYDPPLNYFDSIIANASRYQQKWQVLPMQRWLTAFEGMGLIEIDQAGKIIVRQKPTDSQLESSVSPHPY</sequence>
<evidence type="ECO:0000313" key="5">
    <source>
        <dbReference type="EMBL" id="MBO0952533.1"/>
    </source>
</evidence>
<dbReference type="Proteomes" id="UP000664628">
    <property type="component" value="Unassembled WGS sequence"/>
</dbReference>
<reference evidence="5 6" key="1">
    <citation type="submission" date="2021-03" db="EMBL/GenBank/DDBJ databases">
        <title>Fibrella sp. HMF5405 genome sequencing and assembly.</title>
        <authorList>
            <person name="Kang H."/>
            <person name="Kim H."/>
            <person name="Bae S."/>
            <person name="Joh K."/>
        </authorList>
    </citation>
    <scope>NUCLEOTIDE SEQUENCE [LARGE SCALE GENOMIC DNA]</scope>
    <source>
        <strain evidence="5 6">HMF5405</strain>
    </source>
</reference>
<comment type="similarity">
    <text evidence="1">Belongs to the glycosyltransferase 2 family.</text>
</comment>
<accession>A0ABS3JR94</accession>
<dbReference type="InterPro" id="IPR019290">
    <property type="entry name" value="GlycosylTrfase-like_prok"/>
</dbReference>
<keyword evidence="6" id="KW-1185">Reference proteome</keyword>
<protein>
    <submittedName>
        <fullName evidence="5">Glycosyltransferase</fullName>
    </submittedName>
</protein>
<dbReference type="EMBL" id="JAFMYW010000012">
    <property type="protein sequence ID" value="MBO0952533.1"/>
    <property type="molecule type" value="Genomic_DNA"/>
</dbReference>
<organism evidence="5 6">
    <name type="scientific">Fibrella forsythiae</name>
    <dbReference type="NCBI Taxonomy" id="2817061"/>
    <lineage>
        <taxon>Bacteria</taxon>
        <taxon>Pseudomonadati</taxon>
        <taxon>Bacteroidota</taxon>
        <taxon>Cytophagia</taxon>
        <taxon>Cytophagales</taxon>
        <taxon>Spirosomataceae</taxon>
        <taxon>Fibrella</taxon>
    </lineage>
</organism>
<dbReference type="Gene3D" id="3.90.550.10">
    <property type="entry name" value="Spore Coat Polysaccharide Biosynthesis Protein SpsA, Chain A"/>
    <property type="match status" value="1"/>
</dbReference>
<dbReference type="PANTHER" id="PTHR43179">
    <property type="entry name" value="RHAMNOSYLTRANSFERASE WBBL"/>
    <property type="match status" value="1"/>
</dbReference>
<dbReference type="InterPro" id="IPR029044">
    <property type="entry name" value="Nucleotide-diphossugar_trans"/>
</dbReference>